<evidence type="ECO:0000313" key="7">
    <source>
        <dbReference type="Ensembl" id="ENSRFEP00010001891.1"/>
    </source>
</evidence>
<comment type="similarity">
    <text evidence="2">Belongs to the universal ribosomal protein uS3 family.</text>
</comment>
<dbReference type="OMA" id="PGHRMFL"/>
<keyword evidence="3" id="KW-0694">RNA-binding</keyword>
<dbReference type="GO" id="GO:0022627">
    <property type="term" value="C:cytosolic small ribosomal subunit"/>
    <property type="evidence" value="ECO:0007669"/>
    <property type="project" value="TreeGrafter"/>
</dbReference>
<organism evidence="7 8">
    <name type="scientific">Rhinolophus ferrumequinum</name>
    <name type="common">Greater horseshoe bat</name>
    <dbReference type="NCBI Taxonomy" id="59479"/>
    <lineage>
        <taxon>Eukaryota</taxon>
        <taxon>Metazoa</taxon>
        <taxon>Chordata</taxon>
        <taxon>Craniata</taxon>
        <taxon>Vertebrata</taxon>
        <taxon>Euteleostomi</taxon>
        <taxon>Mammalia</taxon>
        <taxon>Eutheria</taxon>
        <taxon>Laurasiatheria</taxon>
        <taxon>Chiroptera</taxon>
        <taxon>Yinpterochiroptera</taxon>
        <taxon>Rhinolophoidea</taxon>
        <taxon>Rhinolophidae</taxon>
        <taxon>Rhinolophinae</taxon>
        <taxon>Rhinolophus</taxon>
    </lineage>
</organism>
<evidence type="ECO:0000256" key="1">
    <source>
        <dbReference type="ARBA" id="ARBA00004637"/>
    </source>
</evidence>
<protein>
    <recommendedName>
        <fullName evidence="9">40S ribosomal protein S3</fullName>
    </recommendedName>
</protein>
<evidence type="ECO:0008006" key="9">
    <source>
        <dbReference type="Google" id="ProtNLM"/>
    </source>
</evidence>
<dbReference type="InterPro" id="IPR036419">
    <property type="entry name" value="Ribosomal_S3_C_sf"/>
</dbReference>
<dbReference type="Gene3D" id="3.30.1140.32">
    <property type="entry name" value="Ribosomal protein S3, C-terminal domain"/>
    <property type="match status" value="1"/>
</dbReference>
<dbReference type="AlphaFoldDB" id="A0A671DLC8"/>
<keyword evidence="4" id="KW-0689">Ribosomal protein</keyword>
<dbReference type="GO" id="GO:0003735">
    <property type="term" value="F:structural constituent of ribosome"/>
    <property type="evidence" value="ECO:0007669"/>
    <property type="project" value="TreeGrafter"/>
</dbReference>
<keyword evidence="8" id="KW-1185">Reference proteome</keyword>
<feature type="region of interest" description="Disordered" evidence="6">
    <location>
        <begin position="124"/>
        <end position="144"/>
    </location>
</feature>
<dbReference type="GeneTree" id="ENSGT00390000008610"/>
<evidence type="ECO:0000256" key="5">
    <source>
        <dbReference type="ARBA" id="ARBA00023274"/>
    </source>
</evidence>
<dbReference type="InterPro" id="IPR015946">
    <property type="entry name" value="KH_dom-like_a/b"/>
</dbReference>
<proteinExistence type="inferred from homology"/>
<reference evidence="7 8" key="1">
    <citation type="journal article" date="2015" name="Annu Rev Anim Biosci">
        <title>The Genome 10K Project: a way forward.</title>
        <authorList>
            <person name="Koepfli K.P."/>
            <person name="Paten B."/>
            <person name="O'Brien S.J."/>
            <person name="Koepfli K.P."/>
            <person name="Paten B."/>
            <person name="Antunes A."/>
            <person name="Belov K."/>
            <person name="Bustamante C."/>
            <person name="Castoe T.A."/>
            <person name="Clawson H."/>
            <person name="Crawford A.J."/>
            <person name="Diekhans M."/>
            <person name="Distel D."/>
            <person name="Durbin R."/>
            <person name="Earl D."/>
            <person name="Fujita M.K."/>
            <person name="Gamble T."/>
            <person name="Georges A."/>
            <person name="Gemmell N."/>
            <person name="Gilbert M.T."/>
            <person name="Graves J.M."/>
            <person name="Green R.E."/>
            <person name="Hickey G."/>
            <person name="Jarvis E.D."/>
            <person name="Johnson W."/>
            <person name="Komissarov A."/>
            <person name="Korf I."/>
            <person name="Kuhn R."/>
            <person name="Larkin D.M."/>
            <person name="Lewin H."/>
            <person name="Lopez J.V."/>
            <person name="Ma J."/>
            <person name="Marques-Bonet T."/>
            <person name="Miller W."/>
            <person name="Murphy R."/>
            <person name="Pevzner P."/>
            <person name="Shapiro B."/>
            <person name="Steiner C."/>
            <person name="Tamazian G."/>
            <person name="Venkatesh B."/>
            <person name="Wang J."/>
            <person name="Wayne R."/>
            <person name="Wiley E."/>
            <person name="Yang H."/>
            <person name="Zhang G."/>
            <person name="Haussler D."/>
            <person name="Ryder O."/>
            <person name="O'Brien S.J."/>
        </authorList>
    </citation>
    <scope>NUCLEOTIDE SEQUENCE</scope>
</reference>
<evidence type="ECO:0000256" key="2">
    <source>
        <dbReference type="ARBA" id="ARBA00010761"/>
    </source>
</evidence>
<dbReference type="GO" id="GO:0005634">
    <property type="term" value="C:nucleus"/>
    <property type="evidence" value="ECO:0007669"/>
    <property type="project" value="TreeGrafter"/>
</dbReference>
<dbReference type="GO" id="GO:0005743">
    <property type="term" value="C:mitochondrial inner membrane"/>
    <property type="evidence" value="ECO:0007669"/>
    <property type="project" value="UniProtKB-SubCell"/>
</dbReference>
<dbReference type="PANTHER" id="PTHR11760">
    <property type="entry name" value="30S/40S RIBOSOMAL PROTEIN S3"/>
    <property type="match status" value="1"/>
</dbReference>
<accession>A0A671DLC8</accession>
<evidence type="ECO:0000256" key="3">
    <source>
        <dbReference type="ARBA" id="ARBA00022884"/>
    </source>
</evidence>
<dbReference type="CDD" id="cd02413">
    <property type="entry name" value="KH-II_40S_S3"/>
    <property type="match status" value="1"/>
</dbReference>
<dbReference type="PANTHER" id="PTHR11760:SF32">
    <property type="entry name" value="SMALL RIBOSOMAL SUBUNIT PROTEIN US3"/>
    <property type="match status" value="1"/>
</dbReference>
<dbReference type="Proteomes" id="UP000472240">
    <property type="component" value="Chromosome 5"/>
</dbReference>
<sequence length="167" mass="18346">MAVQISKKSKFVADGIFKAQLNTFLTWKLAEDGYSGDELRLTPTRTEIIILATRTQNVLGEKEVGFPESSVELYAEKVATRSLCGVLGIKVKIMLPWDPRGKTGLKKPLSDHVTIVEPKDEILSTTPIEEQKGGKAEPPAMSQPVPKAEQGLLAAGSRIWVLLYKDL</sequence>
<reference evidence="7 8" key="2">
    <citation type="journal article" date="2018" name="Annu Rev Anim Biosci">
        <title>Bat Biology, Genomes, and the Bat1K Project: To Generate Chromosome-Level Genomes for All Living Bat Species.</title>
        <authorList>
            <person name="Teeling E.C."/>
            <person name="Vernes S.C."/>
            <person name="Davalos L.M."/>
            <person name="Ray D.A."/>
            <person name="Gilbert M.T.P."/>
            <person name="Myers E."/>
        </authorList>
    </citation>
    <scope>NUCLEOTIDE SEQUENCE</scope>
</reference>
<keyword evidence="5" id="KW-0687">Ribonucleoprotein</keyword>
<name>A0A671DLC8_RHIFE</name>
<reference evidence="8" key="3">
    <citation type="submission" date="2018-12" db="EMBL/GenBank/DDBJ databases">
        <title>G10K-VGP greater horseshoe bat female genome, primary haplotype.</title>
        <authorList>
            <person name="Teeling E."/>
            <person name="Myers G."/>
            <person name="Vernes S."/>
            <person name="Pippel M."/>
            <person name="Winkler S."/>
            <person name="Fedrigo O."/>
            <person name="Rhie A."/>
            <person name="Koren S."/>
            <person name="Phillippy A."/>
            <person name="Lewin H."/>
            <person name="Damas J."/>
            <person name="Howe K."/>
            <person name="Mountcastle J."/>
            <person name="Jarvis E.D."/>
        </authorList>
    </citation>
    <scope>NUCLEOTIDE SEQUENCE [LARGE SCALE GENOMIC DNA]</scope>
</reference>
<comment type="subcellular location">
    <subcellularLocation>
        <location evidence="1">Mitochondrion inner membrane</location>
        <topology evidence="1">Peripheral membrane protein</topology>
    </subcellularLocation>
</comment>
<dbReference type="GO" id="GO:0003723">
    <property type="term" value="F:RNA binding"/>
    <property type="evidence" value="ECO:0007669"/>
    <property type="project" value="UniProtKB-KW"/>
</dbReference>
<dbReference type="FunFam" id="3.30.300.20:FF:000006">
    <property type="entry name" value="40S ribosomal protein S3"/>
    <property type="match status" value="1"/>
</dbReference>
<evidence type="ECO:0000313" key="8">
    <source>
        <dbReference type="Proteomes" id="UP000472240"/>
    </source>
</evidence>
<dbReference type="Gene3D" id="3.30.300.20">
    <property type="match status" value="1"/>
</dbReference>
<dbReference type="Ensembl" id="ENSRFET00010002093.1">
    <property type="protein sequence ID" value="ENSRFEP00010001891.1"/>
    <property type="gene ID" value="ENSRFEG00010001394.1"/>
</dbReference>
<dbReference type="InterPro" id="IPR009019">
    <property type="entry name" value="KH_sf_prok-type"/>
</dbReference>
<dbReference type="InParanoid" id="A0A671DLC8"/>
<evidence type="ECO:0000256" key="4">
    <source>
        <dbReference type="ARBA" id="ARBA00022980"/>
    </source>
</evidence>
<reference evidence="7" key="4">
    <citation type="submission" date="2025-08" db="UniProtKB">
        <authorList>
            <consortium name="Ensembl"/>
        </authorList>
    </citation>
    <scope>IDENTIFICATION</scope>
</reference>
<reference evidence="7" key="5">
    <citation type="submission" date="2025-09" db="UniProtKB">
        <authorList>
            <consortium name="Ensembl"/>
        </authorList>
    </citation>
    <scope>IDENTIFICATION</scope>
</reference>
<dbReference type="GO" id="GO:2001235">
    <property type="term" value="P:positive regulation of apoptotic signaling pathway"/>
    <property type="evidence" value="ECO:0007669"/>
    <property type="project" value="TreeGrafter"/>
</dbReference>
<dbReference type="InterPro" id="IPR057258">
    <property type="entry name" value="Ribosomal_uS3"/>
</dbReference>
<dbReference type="SUPFAM" id="SSF54814">
    <property type="entry name" value="Prokaryotic type KH domain (KH-domain type II)"/>
    <property type="match status" value="1"/>
</dbReference>
<evidence type="ECO:0000256" key="6">
    <source>
        <dbReference type="SAM" id="MobiDB-lite"/>
    </source>
</evidence>